<dbReference type="AlphaFoldDB" id="A0A542YNE4"/>
<dbReference type="Proteomes" id="UP000319516">
    <property type="component" value="Unassembled WGS sequence"/>
</dbReference>
<keyword evidence="1" id="KW-0472">Membrane</keyword>
<evidence type="ECO:0000313" key="2">
    <source>
        <dbReference type="EMBL" id="TQL49581.1"/>
    </source>
</evidence>
<keyword evidence="1" id="KW-0812">Transmembrane</keyword>
<evidence type="ECO:0000256" key="1">
    <source>
        <dbReference type="SAM" id="Phobius"/>
    </source>
</evidence>
<feature type="transmembrane region" description="Helical" evidence="1">
    <location>
        <begin position="47"/>
        <end position="67"/>
    </location>
</feature>
<organism evidence="2 3">
    <name type="scientific">Ornithinicoccus hortensis</name>
    <dbReference type="NCBI Taxonomy" id="82346"/>
    <lineage>
        <taxon>Bacteria</taxon>
        <taxon>Bacillati</taxon>
        <taxon>Actinomycetota</taxon>
        <taxon>Actinomycetes</taxon>
        <taxon>Micrococcales</taxon>
        <taxon>Intrasporangiaceae</taxon>
        <taxon>Ornithinicoccus</taxon>
    </lineage>
</organism>
<keyword evidence="3" id="KW-1185">Reference proteome</keyword>
<dbReference type="EMBL" id="VFOP01000001">
    <property type="protein sequence ID" value="TQL49581.1"/>
    <property type="molecule type" value="Genomic_DNA"/>
</dbReference>
<gene>
    <name evidence="2" type="ORF">FB467_0656</name>
</gene>
<proteinExistence type="predicted"/>
<protein>
    <submittedName>
        <fullName evidence="2">Uncharacterized protein</fullName>
    </submittedName>
</protein>
<accession>A0A542YNE4</accession>
<keyword evidence="1" id="KW-1133">Transmembrane helix</keyword>
<evidence type="ECO:0000313" key="3">
    <source>
        <dbReference type="Proteomes" id="UP000319516"/>
    </source>
</evidence>
<sequence length="86" mass="9185">MTGVVLTAALVGIASGWLVGYLVIPEMARSTIPDGVAQLPARLGLEWPLWLASLGGFGAATAGLLVHQGRRIRAQARDSEYREEVR</sequence>
<comment type="caution">
    <text evidence="2">The sequence shown here is derived from an EMBL/GenBank/DDBJ whole genome shotgun (WGS) entry which is preliminary data.</text>
</comment>
<dbReference type="RefSeq" id="WP_141783825.1">
    <property type="nucleotide sequence ID" value="NZ_BAAAIK010000003.1"/>
</dbReference>
<name>A0A542YNE4_9MICO</name>
<reference evidence="2 3" key="1">
    <citation type="submission" date="2019-06" db="EMBL/GenBank/DDBJ databases">
        <title>Sequencing the genomes of 1000 actinobacteria strains.</title>
        <authorList>
            <person name="Klenk H.-P."/>
        </authorList>
    </citation>
    <scope>NUCLEOTIDE SEQUENCE [LARGE SCALE GENOMIC DNA]</scope>
    <source>
        <strain evidence="2 3">DSM 12335</strain>
    </source>
</reference>